<dbReference type="PROSITE" id="PS51391">
    <property type="entry name" value="CID"/>
    <property type="match status" value="1"/>
</dbReference>
<organism evidence="3 4">
    <name type="scientific">Thelephora terrestris</name>
    <dbReference type="NCBI Taxonomy" id="56493"/>
    <lineage>
        <taxon>Eukaryota</taxon>
        <taxon>Fungi</taxon>
        <taxon>Dikarya</taxon>
        <taxon>Basidiomycota</taxon>
        <taxon>Agaricomycotina</taxon>
        <taxon>Agaricomycetes</taxon>
        <taxon>Thelephorales</taxon>
        <taxon>Thelephoraceae</taxon>
        <taxon>Thelephora</taxon>
    </lineage>
</organism>
<feature type="compositionally biased region" description="Polar residues" evidence="1">
    <location>
        <begin position="268"/>
        <end position="278"/>
    </location>
</feature>
<evidence type="ECO:0000313" key="3">
    <source>
        <dbReference type="EMBL" id="KAF9782839.1"/>
    </source>
</evidence>
<dbReference type="EMBL" id="WIUZ02000011">
    <property type="protein sequence ID" value="KAF9782839.1"/>
    <property type="molecule type" value="Genomic_DNA"/>
</dbReference>
<dbReference type="SMART" id="SM00582">
    <property type="entry name" value="RPR"/>
    <property type="match status" value="1"/>
</dbReference>
<dbReference type="OrthoDB" id="2129491at2759"/>
<feature type="compositionally biased region" description="Polar residues" evidence="1">
    <location>
        <begin position="574"/>
        <end position="583"/>
    </location>
</feature>
<dbReference type="Proteomes" id="UP000736335">
    <property type="component" value="Unassembled WGS sequence"/>
</dbReference>
<feature type="region of interest" description="Disordered" evidence="1">
    <location>
        <begin position="246"/>
        <end position="320"/>
    </location>
</feature>
<dbReference type="GO" id="GO:0031124">
    <property type="term" value="P:mRNA 3'-end processing"/>
    <property type="evidence" value="ECO:0007669"/>
    <property type="project" value="InterPro"/>
</dbReference>
<feature type="compositionally biased region" description="Low complexity" evidence="1">
    <location>
        <begin position="584"/>
        <end position="596"/>
    </location>
</feature>
<protein>
    <recommendedName>
        <fullName evidence="2">CID domain-containing protein</fullName>
    </recommendedName>
</protein>
<dbReference type="GO" id="GO:0000993">
    <property type="term" value="F:RNA polymerase II complex binding"/>
    <property type="evidence" value="ECO:0007669"/>
    <property type="project" value="InterPro"/>
</dbReference>
<dbReference type="GO" id="GO:0005849">
    <property type="term" value="C:mRNA cleavage factor complex"/>
    <property type="evidence" value="ECO:0007669"/>
    <property type="project" value="TreeGrafter"/>
</dbReference>
<dbReference type="InterPro" id="IPR008942">
    <property type="entry name" value="ENTH_VHS"/>
</dbReference>
<name>A0A9P6HA73_9AGAM</name>
<evidence type="ECO:0000259" key="2">
    <source>
        <dbReference type="PROSITE" id="PS51391"/>
    </source>
</evidence>
<dbReference type="AlphaFoldDB" id="A0A9P6HA73"/>
<dbReference type="InterPro" id="IPR006569">
    <property type="entry name" value="CID_dom"/>
</dbReference>
<dbReference type="InterPro" id="IPR045154">
    <property type="entry name" value="PCF11-like"/>
</dbReference>
<dbReference type="GO" id="GO:0006369">
    <property type="term" value="P:termination of RNA polymerase II transcription"/>
    <property type="evidence" value="ECO:0007669"/>
    <property type="project" value="InterPro"/>
</dbReference>
<dbReference type="Gene3D" id="1.25.40.90">
    <property type="match status" value="1"/>
</dbReference>
<feature type="region of interest" description="Disordered" evidence="1">
    <location>
        <begin position="353"/>
        <end position="377"/>
    </location>
</feature>
<feature type="region of interest" description="Disordered" evidence="1">
    <location>
        <begin position="565"/>
        <end position="634"/>
    </location>
</feature>
<dbReference type="PANTHER" id="PTHR15921:SF3">
    <property type="entry name" value="PRE-MRNA CLEAVAGE COMPLEX 2 PROTEIN PCF11"/>
    <property type="match status" value="1"/>
</dbReference>
<accession>A0A9P6HA73</accession>
<reference evidence="3" key="1">
    <citation type="journal article" date="2020" name="Nat. Commun.">
        <title>Large-scale genome sequencing of mycorrhizal fungi provides insights into the early evolution of symbiotic traits.</title>
        <authorList>
            <person name="Miyauchi S."/>
            <person name="Kiss E."/>
            <person name="Kuo A."/>
            <person name="Drula E."/>
            <person name="Kohler A."/>
            <person name="Sanchez-Garcia M."/>
            <person name="Morin E."/>
            <person name="Andreopoulos B."/>
            <person name="Barry K.W."/>
            <person name="Bonito G."/>
            <person name="Buee M."/>
            <person name="Carver A."/>
            <person name="Chen C."/>
            <person name="Cichocki N."/>
            <person name="Clum A."/>
            <person name="Culley D."/>
            <person name="Crous P.W."/>
            <person name="Fauchery L."/>
            <person name="Girlanda M."/>
            <person name="Hayes R.D."/>
            <person name="Keri Z."/>
            <person name="LaButti K."/>
            <person name="Lipzen A."/>
            <person name="Lombard V."/>
            <person name="Magnuson J."/>
            <person name="Maillard F."/>
            <person name="Murat C."/>
            <person name="Nolan M."/>
            <person name="Ohm R.A."/>
            <person name="Pangilinan J."/>
            <person name="Pereira M.F."/>
            <person name="Perotto S."/>
            <person name="Peter M."/>
            <person name="Pfister S."/>
            <person name="Riley R."/>
            <person name="Sitrit Y."/>
            <person name="Stielow J.B."/>
            <person name="Szollosi G."/>
            <person name="Zifcakova L."/>
            <person name="Stursova M."/>
            <person name="Spatafora J.W."/>
            <person name="Tedersoo L."/>
            <person name="Vaario L.M."/>
            <person name="Yamada A."/>
            <person name="Yan M."/>
            <person name="Wang P."/>
            <person name="Xu J."/>
            <person name="Bruns T."/>
            <person name="Baldrian P."/>
            <person name="Vilgalys R."/>
            <person name="Dunand C."/>
            <person name="Henrissat B."/>
            <person name="Grigoriev I.V."/>
            <person name="Hibbett D."/>
            <person name="Nagy L.G."/>
            <person name="Martin F.M."/>
        </authorList>
    </citation>
    <scope>NUCLEOTIDE SEQUENCE</scope>
    <source>
        <strain evidence="3">UH-Tt-Lm1</strain>
    </source>
</reference>
<dbReference type="GO" id="GO:0005737">
    <property type="term" value="C:cytoplasm"/>
    <property type="evidence" value="ECO:0007669"/>
    <property type="project" value="TreeGrafter"/>
</dbReference>
<dbReference type="GO" id="GO:0003729">
    <property type="term" value="F:mRNA binding"/>
    <property type="evidence" value="ECO:0007669"/>
    <property type="project" value="InterPro"/>
</dbReference>
<dbReference type="Pfam" id="PF21936">
    <property type="entry name" value="Pcf11_C"/>
    <property type="match status" value="1"/>
</dbReference>
<dbReference type="InterPro" id="IPR054127">
    <property type="entry name" value="Pcf11_C"/>
</dbReference>
<dbReference type="InterPro" id="IPR047415">
    <property type="entry name" value="Pcf11_CID"/>
</dbReference>
<sequence length="634" mass="69909">MSVYPPPSHLQQAPFPHHAFPPIPQYGYPQPVQQQIPYFSDSIQFRQFYAHKLRGLTENSKPAIHGLSMIAQDFARWADVVVQCIENHIRRIPPPFKLTAFYLLDAISKNLYEPYARNFGPIVVPLFLDTYSQVDDSTKAKMIEMLATWRAGAPNGKELFGAVPQLAIEQELFGTNASSDTGRISPAQVLGELQFAIGQAEREVQSNPYNNTVRTQLPVLHQLRQFVEKGLSQDELRQILSQLRNITRPPVQPPPQSYPVAPNMSALPPSTTYSQYSYNHAGPSSAPPQHAYPQDTVDVKPSFPPAPPVQPVSATPSAPTNQAGVPALPAVSDIAGLYSALVKAGVVGAPGAPPVTSNVVNEPKSESTDSSSKNISEHARKLLSQRIELSTTGIARYKPNFNELFLNRTVQCKQCGRRFSDDATGKKKLEDHLDMHFRQKRKANQNIGRGHSRSWFTALDDWIHDVGDLKGKSRADRPLTGKLAAAEEKAKREAELRAMFVVVAPGEEAKPFSCPVCKDSMKCEFLEDEEEWVWKNAIKKDDKIYHATCHAEAVISTNTLAARLKNEERESRSRSGTPEVSVSTPTRLTPPRTLQPKASSSPSPARTSGVKRKAEGDEPSLGDSPPAKKVGISQ</sequence>
<keyword evidence="4" id="KW-1185">Reference proteome</keyword>
<comment type="caution">
    <text evidence="3">The sequence shown here is derived from an EMBL/GenBank/DDBJ whole genome shotgun (WGS) entry which is preliminary data.</text>
</comment>
<dbReference type="PANTHER" id="PTHR15921">
    <property type="entry name" value="PRE-MRNA CLEAVAGE COMPLEX II"/>
    <property type="match status" value="1"/>
</dbReference>
<dbReference type="CDD" id="cd16982">
    <property type="entry name" value="CID_Pcf11"/>
    <property type="match status" value="1"/>
</dbReference>
<feature type="domain" description="CID" evidence="2">
    <location>
        <begin position="41"/>
        <end position="176"/>
    </location>
</feature>
<evidence type="ECO:0000256" key="1">
    <source>
        <dbReference type="SAM" id="MobiDB-lite"/>
    </source>
</evidence>
<dbReference type="FunFam" id="1.25.40.90:FF:000016">
    <property type="entry name" value="mRNA cleavage factor complex component Pcf11"/>
    <property type="match status" value="1"/>
</dbReference>
<proteinExistence type="predicted"/>
<dbReference type="Pfam" id="PF04818">
    <property type="entry name" value="CID"/>
    <property type="match status" value="1"/>
</dbReference>
<evidence type="ECO:0000313" key="4">
    <source>
        <dbReference type="Proteomes" id="UP000736335"/>
    </source>
</evidence>
<dbReference type="SUPFAM" id="SSF48464">
    <property type="entry name" value="ENTH/VHS domain"/>
    <property type="match status" value="1"/>
</dbReference>
<gene>
    <name evidence="3" type="ORF">BJ322DRAFT_1072944</name>
</gene>
<feature type="compositionally biased region" description="Polar residues" evidence="1">
    <location>
        <begin position="597"/>
        <end position="606"/>
    </location>
</feature>
<reference evidence="3" key="2">
    <citation type="submission" date="2020-11" db="EMBL/GenBank/DDBJ databases">
        <authorList>
            <consortium name="DOE Joint Genome Institute"/>
            <person name="Kuo A."/>
            <person name="Miyauchi S."/>
            <person name="Kiss E."/>
            <person name="Drula E."/>
            <person name="Kohler A."/>
            <person name="Sanchez-Garcia M."/>
            <person name="Andreopoulos B."/>
            <person name="Barry K.W."/>
            <person name="Bonito G."/>
            <person name="Buee M."/>
            <person name="Carver A."/>
            <person name="Chen C."/>
            <person name="Cichocki N."/>
            <person name="Clum A."/>
            <person name="Culley D."/>
            <person name="Crous P.W."/>
            <person name="Fauchery L."/>
            <person name="Girlanda M."/>
            <person name="Hayes R."/>
            <person name="Keri Z."/>
            <person name="Labutti K."/>
            <person name="Lipzen A."/>
            <person name="Lombard V."/>
            <person name="Magnuson J."/>
            <person name="Maillard F."/>
            <person name="Morin E."/>
            <person name="Murat C."/>
            <person name="Nolan M."/>
            <person name="Ohm R."/>
            <person name="Pangilinan J."/>
            <person name="Pereira M."/>
            <person name="Perotto S."/>
            <person name="Peter M."/>
            <person name="Riley R."/>
            <person name="Sitrit Y."/>
            <person name="Stielow B."/>
            <person name="Szollosi G."/>
            <person name="Zifcakova L."/>
            <person name="Stursova M."/>
            <person name="Spatafora J.W."/>
            <person name="Tedersoo L."/>
            <person name="Vaario L.-M."/>
            <person name="Yamada A."/>
            <person name="Yan M."/>
            <person name="Wang P."/>
            <person name="Xu J."/>
            <person name="Bruns T."/>
            <person name="Baldrian P."/>
            <person name="Vilgalys R."/>
            <person name="Henrissat B."/>
            <person name="Grigoriev I.V."/>
            <person name="Hibbett D."/>
            <person name="Nagy L.G."/>
            <person name="Martin F.M."/>
        </authorList>
    </citation>
    <scope>NUCLEOTIDE SEQUENCE</scope>
    <source>
        <strain evidence="3">UH-Tt-Lm1</strain>
    </source>
</reference>